<keyword evidence="8" id="KW-1185">Reference proteome</keyword>
<protein>
    <recommendedName>
        <fullName evidence="5">CRISPR type III-B/RAMP module-associated protein Cmr5</fullName>
    </recommendedName>
</protein>
<accession>A0A5K1I2J3</accession>
<sequence length="170" mass="18554">MSIRQVSVTRKSGASQGPAEADKASGKTSPHQLVEQARAAHALAWIQSAQANGDIKQSELKSFTRRLPGMIQVNGFGQAMAFYYAKRSKSAAYQAVYGLVETWLCGPHEHQQTTGTPLFAAHAQTTPALLTAITAENQQCYRHAQAETQALLRWAKKFAEALVKDDEVPE</sequence>
<keyword evidence="4" id="KW-0051">Antiviral defense</keyword>
<name>A0A5K1I2J3_9GAMM</name>
<dbReference type="EMBL" id="CABVOU010000021">
    <property type="protein sequence ID" value="VVZ94631.1"/>
    <property type="molecule type" value="Genomic_DNA"/>
</dbReference>
<dbReference type="NCBIfam" id="TIGR01881">
    <property type="entry name" value="cas_Cmr5"/>
    <property type="match status" value="1"/>
</dbReference>
<evidence type="ECO:0000256" key="6">
    <source>
        <dbReference type="SAM" id="MobiDB-lite"/>
    </source>
</evidence>
<comment type="subcellular location">
    <subcellularLocation>
        <location evidence="1">Cytoplasm</location>
    </subcellularLocation>
</comment>
<proteinExistence type="inferred from homology"/>
<evidence type="ECO:0000256" key="1">
    <source>
        <dbReference type="ARBA" id="ARBA00004496"/>
    </source>
</evidence>
<evidence type="ECO:0000256" key="2">
    <source>
        <dbReference type="ARBA" id="ARBA00006161"/>
    </source>
</evidence>
<dbReference type="RefSeq" id="WP_151442407.1">
    <property type="nucleotide sequence ID" value="NZ_CABVOU010000021.1"/>
</dbReference>
<evidence type="ECO:0000256" key="3">
    <source>
        <dbReference type="ARBA" id="ARBA00022490"/>
    </source>
</evidence>
<gene>
    <name evidence="7" type="ORF">HALO32_00686</name>
</gene>
<dbReference type="Pfam" id="PF09701">
    <property type="entry name" value="Cas_Cmr5"/>
    <property type="match status" value="1"/>
</dbReference>
<dbReference type="GO" id="GO:0005737">
    <property type="term" value="C:cytoplasm"/>
    <property type="evidence" value="ECO:0007669"/>
    <property type="project" value="UniProtKB-SubCell"/>
</dbReference>
<evidence type="ECO:0000256" key="5">
    <source>
        <dbReference type="ARBA" id="ARBA00030001"/>
    </source>
</evidence>
<keyword evidence="3" id="KW-0963">Cytoplasm</keyword>
<dbReference type="InterPro" id="IPR010160">
    <property type="entry name" value="CRISPR-assoc_prot_Cmr5"/>
</dbReference>
<feature type="region of interest" description="Disordered" evidence="6">
    <location>
        <begin position="1"/>
        <end position="32"/>
    </location>
</feature>
<evidence type="ECO:0000313" key="8">
    <source>
        <dbReference type="Proteomes" id="UP000326725"/>
    </source>
</evidence>
<feature type="compositionally biased region" description="Polar residues" evidence="6">
    <location>
        <begin position="1"/>
        <end position="15"/>
    </location>
</feature>
<organism evidence="7 8">
    <name type="scientific">Halomonas lysinitropha</name>
    <dbReference type="NCBI Taxonomy" id="2607506"/>
    <lineage>
        <taxon>Bacteria</taxon>
        <taxon>Pseudomonadati</taxon>
        <taxon>Pseudomonadota</taxon>
        <taxon>Gammaproteobacteria</taxon>
        <taxon>Oceanospirillales</taxon>
        <taxon>Halomonadaceae</taxon>
        <taxon>Halomonas</taxon>
    </lineage>
</organism>
<comment type="similarity">
    <text evidence="2">Belongs to the CRISPR system Cmr5 family.</text>
</comment>
<evidence type="ECO:0000256" key="4">
    <source>
        <dbReference type="ARBA" id="ARBA00023118"/>
    </source>
</evidence>
<dbReference type="GO" id="GO:0051607">
    <property type="term" value="P:defense response to virus"/>
    <property type="evidence" value="ECO:0007669"/>
    <property type="project" value="UniProtKB-KW"/>
</dbReference>
<dbReference type="Proteomes" id="UP000326725">
    <property type="component" value="Unassembled WGS sequence"/>
</dbReference>
<evidence type="ECO:0000313" key="7">
    <source>
        <dbReference type="EMBL" id="VVZ94631.1"/>
    </source>
</evidence>
<reference evidence="7 8" key="1">
    <citation type="submission" date="2019-09" db="EMBL/GenBank/DDBJ databases">
        <authorList>
            <person name="Criscuolo A."/>
        </authorList>
    </citation>
    <scope>NUCLEOTIDE SEQUENCE [LARGE SCALE GENOMIC DNA]</scope>
    <source>
        <strain evidence="8">3(2)</strain>
    </source>
</reference>
<dbReference type="Gene3D" id="1.10.520.30">
    <property type="entry name" value="AF1862-like domain"/>
    <property type="match status" value="1"/>
</dbReference>
<dbReference type="SUPFAM" id="SSF158568">
    <property type="entry name" value="AF1862-like"/>
    <property type="match status" value="1"/>
</dbReference>
<dbReference type="AlphaFoldDB" id="A0A5K1I2J3"/>
<dbReference type="InterPro" id="IPR023101">
    <property type="entry name" value="AF1862-like_dom_sf"/>
</dbReference>